<sequence length="293" mass="32545">MYLTALFQYFEEFSADLGTQNPGKSIDDRVEFSSHAFDDTSDFVTGKRDQIRLRNLTVLLVQEFSTEQQELAHQGNDGAVVVSANKDIGFGSSATQEEIFMGNCPEACPAVLFTPTLQDDQTLTVCGARPMLRILGQRREVSWEKLGPGERQGGRMLLMDALEFDEADELGTLPDFKQENILREIRKAYTAFSSWTGGDASTVWTGLWGCGAFNGDPAAKVIIMWIAASLAGKELRLLCDASQGDFADKCGRFVKKVASTWTVRELEDCLKAIPQGTRRLETMDWLLDNVPDF</sequence>
<dbReference type="Proteomes" id="UP001140511">
    <property type="component" value="Unassembled WGS sequence"/>
</dbReference>
<dbReference type="RefSeq" id="XP_056026083.1">
    <property type="nucleotide sequence ID" value="XM_056175134.1"/>
</dbReference>
<dbReference type="GO" id="GO:0005737">
    <property type="term" value="C:cytoplasm"/>
    <property type="evidence" value="ECO:0007669"/>
    <property type="project" value="TreeGrafter"/>
</dbReference>
<evidence type="ECO:0000313" key="3">
    <source>
        <dbReference type="Proteomes" id="UP001140511"/>
    </source>
</evidence>
<comment type="caution">
    <text evidence="2">The sequence shown here is derived from an EMBL/GenBank/DDBJ whole genome shotgun (WGS) entry which is preliminary data.</text>
</comment>
<protein>
    <submittedName>
        <fullName evidence="2">Poly (ADP-ribose) glycohydrolase (PARG) domain-containing protein</fullName>
    </submittedName>
</protein>
<dbReference type="InterPro" id="IPR046372">
    <property type="entry name" value="PARG_cat_C"/>
</dbReference>
<dbReference type="GO" id="GO:0005975">
    <property type="term" value="P:carbohydrate metabolic process"/>
    <property type="evidence" value="ECO:0007669"/>
    <property type="project" value="InterPro"/>
</dbReference>
<dbReference type="InterPro" id="IPR007724">
    <property type="entry name" value="Poly_GlycHdrlase"/>
</dbReference>
<accession>A0A9W9B6R4</accession>
<dbReference type="GO" id="GO:0006282">
    <property type="term" value="P:regulation of DNA repair"/>
    <property type="evidence" value="ECO:0007669"/>
    <property type="project" value="InterPro"/>
</dbReference>
<dbReference type="GO" id="GO:0009225">
    <property type="term" value="P:nucleotide-sugar metabolic process"/>
    <property type="evidence" value="ECO:0007669"/>
    <property type="project" value="TreeGrafter"/>
</dbReference>
<feature type="domain" description="PARG catalytic Macro" evidence="1">
    <location>
        <begin position="66"/>
        <end position="239"/>
    </location>
</feature>
<dbReference type="EMBL" id="JAOPEN010000005">
    <property type="protein sequence ID" value="KAJ4857027.1"/>
    <property type="molecule type" value="Genomic_DNA"/>
</dbReference>
<evidence type="ECO:0000313" key="2">
    <source>
        <dbReference type="EMBL" id="KAJ4857027.1"/>
    </source>
</evidence>
<dbReference type="PANTHER" id="PTHR12837">
    <property type="entry name" value="POLY ADP-RIBOSE GLYCOHYDROLASE"/>
    <property type="match status" value="1"/>
</dbReference>
<evidence type="ECO:0000259" key="1">
    <source>
        <dbReference type="Pfam" id="PF05028"/>
    </source>
</evidence>
<reference evidence="2" key="1">
    <citation type="submission" date="2022-09" db="EMBL/GenBank/DDBJ databases">
        <title>Chromosome-level assembly of Trichoderma breve T069, a fungus used in development of biopesticide product.</title>
        <authorList>
            <person name="Lin R."/>
            <person name="Liu T."/>
        </authorList>
    </citation>
    <scope>NUCLEOTIDE SEQUENCE</scope>
    <source>
        <strain evidence="2">T069</strain>
    </source>
</reference>
<dbReference type="GeneID" id="80869822"/>
<dbReference type="GO" id="GO:0005634">
    <property type="term" value="C:nucleus"/>
    <property type="evidence" value="ECO:0007669"/>
    <property type="project" value="TreeGrafter"/>
</dbReference>
<dbReference type="AlphaFoldDB" id="A0A9W9B6R4"/>
<name>A0A9W9B6R4_9HYPO</name>
<dbReference type="Pfam" id="PF05028">
    <property type="entry name" value="PARG_cat_C"/>
    <property type="match status" value="1"/>
</dbReference>
<dbReference type="GO" id="GO:1990966">
    <property type="term" value="P:ATP generation from poly-ADP-D-ribose"/>
    <property type="evidence" value="ECO:0007669"/>
    <property type="project" value="TreeGrafter"/>
</dbReference>
<organism evidence="2 3">
    <name type="scientific">Trichoderma breve</name>
    <dbReference type="NCBI Taxonomy" id="2034170"/>
    <lineage>
        <taxon>Eukaryota</taxon>
        <taxon>Fungi</taxon>
        <taxon>Dikarya</taxon>
        <taxon>Ascomycota</taxon>
        <taxon>Pezizomycotina</taxon>
        <taxon>Sordariomycetes</taxon>
        <taxon>Hypocreomycetidae</taxon>
        <taxon>Hypocreales</taxon>
        <taxon>Hypocreaceae</taxon>
        <taxon>Trichoderma</taxon>
    </lineage>
</organism>
<dbReference type="PANTHER" id="PTHR12837:SF0">
    <property type="entry name" value="POLY(ADP-RIBOSE) GLYCOHYDROLASE"/>
    <property type="match status" value="1"/>
</dbReference>
<keyword evidence="3" id="KW-1185">Reference proteome</keyword>
<dbReference type="GO" id="GO:0004649">
    <property type="term" value="F:poly(ADP-ribose) glycohydrolase activity"/>
    <property type="evidence" value="ECO:0007669"/>
    <property type="project" value="InterPro"/>
</dbReference>
<gene>
    <name evidence="2" type="ORF">T069G_07924</name>
</gene>
<proteinExistence type="predicted"/>